<feature type="compositionally biased region" description="Pro residues" evidence="1">
    <location>
        <begin position="76"/>
        <end position="94"/>
    </location>
</feature>
<evidence type="ECO:0000313" key="2">
    <source>
        <dbReference type="EMBL" id="GIH94171.1"/>
    </source>
</evidence>
<dbReference type="Proteomes" id="UP000619788">
    <property type="component" value="Unassembled WGS sequence"/>
</dbReference>
<dbReference type="EMBL" id="BOOJ01000038">
    <property type="protein sequence ID" value="GIH94171.1"/>
    <property type="molecule type" value="Genomic_DNA"/>
</dbReference>
<dbReference type="AlphaFoldDB" id="A0A8J3WNR7"/>
<reference evidence="2 3" key="1">
    <citation type="submission" date="2021-01" db="EMBL/GenBank/DDBJ databases">
        <title>Whole genome shotgun sequence of Planobispora siamensis NBRC 107568.</title>
        <authorList>
            <person name="Komaki H."/>
            <person name="Tamura T."/>
        </authorList>
    </citation>
    <scope>NUCLEOTIDE SEQUENCE [LARGE SCALE GENOMIC DNA]</scope>
    <source>
        <strain evidence="2 3">NBRC 107568</strain>
    </source>
</reference>
<dbReference type="RefSeq" id="WP_204066312.1">
    <property type="nucleotide sequence ID" value="NZ_BOOJ01000038.1"/>
</dbReference>
<accession>A0A8J3WNR7</accession>
<feature type="compositionally biased region" description="Low complexity" evidence="1">
    <location>
        <begin position="95"/>
        <end position="105"/>
    </location>
</feature>
<organism evidence="2 3">
    <name type="scientific">Planobispora siamensis</name>
    <dbReference type="NCBI Taxonomy" id="936338"/>
    <lineage>
        <taxon>Bacteria</taxon>
        <taxon>Bacillati</taxon>
        <taxon>Actinomycetota</taxon>
        <taxon>Actinomycetes</taxon>
        <taxon>Streptosporangiales</taxon>
        <taxon>Streptosporangiaceae</taxon>
        <taxon>Planobispora</taxon>
    </lineage>
</organism>
<feature type="compositionally biased region" description="Low complexity" evidence="1">
    <location>
        <begin position="60"/>
        <end position="75"/>
    </location>
</feature>
<evidence type="ECO:0000256" key="1">
    <source>
        <dbReference type="SAM" id="MobiDB-lite"/>
    </source>
</evidence>
<comment type="caution">
    <text evidence="2">The sequence shown here is derived from an EMBL/GenBank/DDBJ whole genome shotgun (WGS) entry which is preliminary data.</text>
</comment>
<name>A0A8J3WNR7_9ACTN</name>
<feature type="region of interest" description="Disordered" evidence="1">
    <location>
        <begin position="45"/>
        <end position="105"/>
    </location>
</feature>
<protein>
    <submittedName>
        <fullName evidence="2">Uncharacterized protein</fullName>
    </submittedName>
</protein>
<sequence length="105" mass="10949">MCTSLRDTPQDHTDYVLHVPRGLDVTVHSRNGDITLRGLRGRVDAHASNGTVHRDPSAQTQIQTPLPTSTSTPTPAQTPPPTPAQTQTPPPASAPVPASSGSGTL</sequence>
<evidence type="ECO:0000313" key="3">
    <source>
        <dbReference type="Proteomes" id="UP000619788"/>
    </source>
</evidence>
<proteinExistence type="predicted"/>
<keyword evidence="3" id="KW-1185">Reference proteome</keyword>
<gene>
    <name evidence="2" type="ORF">Psi01_48010</name>
</gene>